<organism evidence="2 3">
    <name type="scientific">Allocatelliglobosispora scoriae</name>
    <dbReference type="NCBI Taxonomy" id="643052"/>
    <lineage>
        <taxon>Bacteria</taxon>
        <taxon>Bacillati</taxon>
        <taxon>Actinomycetota</taxon>
        <taxon>Actinomycetes</taxon>
        <taxon>Micromonosporales</taxon>
        <taxon>Micromonosporaceae</taxon>
        <taxon>Allocatelliglobosispora</taxon>
    </lineage>
</organism>
<evidence type="ECO:0000313" key="2">
    <source>
        <dbReference type="EMBL" id="MBB5867640.1"/>
    </source>
</evidence>
<proteinExistence type="predicted"/>
<name>A0A841BLE7_9ACTN</name>
<gene>
    <name evidence="2" type="ORF">F4553_001019</name>
</gene>
<evidence type="ECO:0000313" key="3">
    <source>
        <dbReference type="Proteomes" id="UP000587527"/>
    </source>
</evidence>
<feature type="domain" description="DUF4097" evidence="1">
    <location>
        <begin position="42"/>
        <end position="229"/>
    </location>
</feature>
<dbReference type="EMBL" id="JACHMN010000001">
    <property type="protein sequence ID" value="MBB5867640.1"/>
    <property type="molecule type" value="Genomic_DNA"/>
</dbReference>
<evidence type="ECO:0000259" key="1">
    <source>
        <dbReference type="Pfam" id="PF13349"/>
    </source>
</evidence>
<dbReference type="AlphaFoldDB" id="A0A841BLE7"/>
<dbReference type="Proteomes" id="UP000587527">
    <property type="component" value="Unassembled WGS sequence"/>
</dbReference>
<reference evidence="2 3" key="1">
    <citation type="submission" date="2020-08" db="EMBL/GenBank/DDBJ databases">
        <title>Sequencing the genomes of 1000 actinobacteria strains.</title>
        <authorList>
            <person name="Klenk H.-P."/>
        </authorList>
    </citation>
    <scope>NUCLEOTIDE SEQUENCE [LARGE SCALE GENOMIC DNA]</scope>
    <source>
        <strain evidence="2 3">DSM 45362</strain>
    </source>
</reference>
<dbReference type="RefSeq" id="WP_184832612.1">
    <property type="nucleotide sequence ID" value="NZ_JACHMN010000001.1"/>
</dbReference>
<dbReference type="InterPro" id="IPR025164">
    <property type="entry name" value="Toastrack_DUF4097"/>
</dbReference>
<sequence length="281" mass="28990">MPTFTTPGPISATIDLAVGDARITASDRGDTVVEVRPSNAAVEADVRAAELIRVEFADGRLLVKSAKQRTLGLFGKAGSVDVTIALPTGSRLQADAAMASIHGTGQFGDCRVKTAAGDVHLDHTGTLDLNTSIGTIVLRQVDGDAQISCGSGRVRCEVLGSTAVVKNSNGDTWIGTVAGDLRVKAANGSILVDRAGADVTASSSNGDVRIGEVVRGAVSVTTSLGQLEVGIREGTAALLDLHTSAGKVHNRLSAVDAPAQQDERVEIRARTSFGDIVIRRS</sequence>
<accession>A0A841BLE7</accession>
<keyword evidence="3" id="KW-1185">Reference proteome</keyword>
<protein>
    <submittedName>
        <fullName evidence="2">DUF4097 and DUF4098 domain-containing protein YvlB</fullName>
    </submittedName>
</protein>
<comment type="caution">
    <text evidence="2">The sequence shown here is derived from an EMBL/GenBank/DDBJ whole genome shotgun (WGS) entry which is preliminary data.</text>
</comment>
<dbReference type="Pfam" id="PF13349">
    <property type="entry name" value="DUF4097"/>
    <property type="match status" value="1"/>
</dbReference>